<dbReference type="Proteomes" id="UP000596742">
    <property type="component" value="Unassembled WGS sequence"/>
</dbReference>
<comment type="caution">
    <text evidence="2">The sequence shown here is derived from an EMBL/GenBank/DDBJ whole genome shotgun (WGS) entry which is preliminary data.</text>
</comment>
<evidence type="ECO:0000313" key="3">
    <source>
        <dbReference type="Proteomes" id="UP000596742"/>
    </source>
</evidence>
<accession>A0A8B6CB22</accession>
<evidence type="ECO:0008006" key="4">
    <source>
        <dbReference type="Google" id="ProtNLM"/>
    </source>
</evidence>
<evidence type="ECO:0000313" key="2">
    <source>
        <dbReference type="EMBL" id="VDI02078.1"/>
    </source>
</evidence>
<proteinExistence type="predicted"/>
<organism evidence="2 3">
    <name type="scientific">Mytilus galloprovincialis</name>
    <name type="common">Mediterranean mussel</name>
    <dbReference type="NCBI Taxonomy" id="29158"/>
    <lineage>
        <taxon>Eukaryota</taxon>
        <taxon>Metazoa</taxon>
        <taxon>Spiralia</taxon>
        <taxon>Lophotrochozoa</taxon>
        <taxon>Mollusca</taxon>
        <taxon>Bivalvia</taxon>
        <taxon>Autobranchia</taxon>
        <taxon>Pteriomorphia</taxon>
        <taxon>Mytilida</taxon>
        <taxon>Mytiloidea</taxon>
        <taxon>Mytilidae</taxon>
        <taxon>Mytilinae</taxon>
        <taxon>Mytilus</taxon>
    </lineage>
</organism>
<dbReference type="EMBL" id="UYJE01001434">
    <property type="protein sequence ID" value="VDI02078.1"/>
    <property type="molecule type" value="Genomic_DNA"/>
</dbReference>
<dbReference type="OrthoDB" id="6065272at2759"/>
<name>A0A8B6CB22_MYTGA</name>
<feature type="chain" id="PRO_5033013003" description="DUF19 domain-containing protein" evidence="1">
    <location>
        <begin position="23"/>
        <end position="227"/>
    </location>
</feature>
<gene>
    <name evidence="2" type="ORF">MGAL_10B004227</name>
</gene>
<sequence length="227" mass="25354">MDKRSRITIIIVVFMITNTTAGQDCRKVVDCIESYGAATSLPFVPDYENFNRNTYTLFLQTLCNNLIYYRSCQINDHDLLITSCQYLIGEFEADLSVSQENRDALGKSQCSQINGMVDAVDCLLSNATLKSAISSCTTEMLTNVQTNQSLSLCTIVTVWHDCMLVAVQGTCTSLASQYWEDVTEEYIDAFCSESKSKSKAFQVTCYLLTLVLCLFSTNLQTLINVCI</sequence>
<feature type="signal peptide" evidence="1">
    <location>
        <begin position="1"/>
        <end position="22"/>
    </location>
</feature>
<keyword evidence="1" id="KW-0732">Signal</keyword>
<evidence type="ECO:0000256" key="1">
    <source>
        <dbReference type="SAM" id="SignalP"/>
    </source>
</evidence>
<reference evidence="2" key="1">
    <citation type="submission" date="2018-11" db="EMBL/GenBank/DDBJ databases">
        <authorList>
            <person name="Alioto T."/>
            <person name="Alioto T."/>
        </authorList>
    </citation>
    <scope>NUCLEOTIDE SEQUENCE</scope>
</reference>
<protein>
    <recommendedName>
        <fullName evidence="4">DUF19 domain-containing protein</fullName>
    </recommendedName>
</protein>
<dbReference type="AlphaFoldDB" id="A0A8B6CB22"/>
<keyword evidence="3" id="KW-1185">Reference proteome</keyword>